<gene>
    <name evidence="1" type="ORF">IZU98_24265</name>
</gene>
<sequence>MSTQEMNGSPTTKVPPAFASPEERYLWVHTEYAKGRTLSEIAQALGVSPSRAGQMNRKGKCLANPVTYWHTGLSSQTANRLVEGGYVSREQVLEAVRSGEITDRPSISQREHFVSEGQWTTIPGLGRVGFLELQQWLKREPGRIE</sequence>
<reference evidence="1 2" key="1">
    <citation type="submission" date="2020-11" db="EMBL/GenBank/DDBJ databases">
        <title>Pseudomonas fulva producing VIM-24.</title>
        <authorList>
            <person name="Liu S."/>
        </authorList>
    </citation>
    <scope>NUCLEOTIDE SEQUENCE [LARGE SCALE GENOMIC DNA]</scope>
    <source>
        <strain evidence="1 2">ZDHY414</strain>
        <plasmid evidence="1 2">pVIM-24-ZDHY414</plasmid>
    </source>
</reference>
<dbReference type="RefSeq" id="WP_191087961.1">
    <property type="nucleotide sequence ID" value="NZ_CP064945.1"/>
</dbReference>
<name>A0A7S9QB53_9PSED</name>
<dbReference type="AlphaFoldDB" id="A0A7S9QB53"/>
<organism evidence="1 2">
    <name type="scientific">Pseudomonas fulva</name>
    <dbReference type="NCBI Taxonomy" id="47880"/>
    <lineage>
        <taxon>Bacteria</taxon>
        <taxon>Pseudomonadati</taxon>
        <taxon>Pseudomonadota</taxon>
        <taxon>Gammaproteobacteria</taxon>
        <taxon>Pseudomonadales</taxon>
        <taxon>Pseudomonadaceae</taxon>
        <taxon>Pseudomonas</taxon>
    </lineage>
</organism>
<dbReference type="EMBL" id="CP064948">
    <property type="protein sequence ID" value="QPH51997.1"/>
    <property type="molecule type" value="Genomic_DNA"/>
</dbReference>
<dbReference type="Proteomes" id="UP000594430">
    <property type="component" value="Plasmid pVIM-24-ZDHY414"/>
</dbReference>
<accession>A0A7S9QB53</accession>
<protein>
    <submittedName>
        <fullName evidence="1">Sigma-70 family RNA polymerase sigma factor</fullName>
    </submittedName>
</protein>
<geneLocation type="plasmid" evidence="1 2">
    <name>pVIM-24-ZDHY414</name>
</geneLocation>
<proteinExistence type="predicted"/>
<keyword evidence="1" id="KW-0614">Plasmid</keyword>
<evidence type="ECO:0000313" key="2">
    <source>
        <dbReference type="Proteomes" id="UP000594430"/>
    </source>
</evidence>
<evidence type="ECO:0000313" key="1">
    <source>
        <dbReference type="EMBL" id="QPH51997.1"/>
    </source>
</evidence>